<dbReference type="Proteomes" id="UP001418222">
    <property type="component" value="Unassembled WGS sequence"/>
</dbReference>
<keyword evidence="3" id="KW-1185">Reference proteome</keyword>
<gene>
    <name evidence="2" type="ORF">KSP39_PZI018198</name>
</gene>
<dbReference type="PANTHER" id="PTHR31170:SF25">
    <property type="entry name" value="BNAA09G04570D PROTEIN"/>
    <property type="match status" value="1"/>
</dbReference>
<reference evidence="2 3" key="1">
    <citation type="journal article" date="2022" name="Nat. Plants">
        <title>Genomes of leafy and leafless Platanthera orchids illuminate the evolution of mycoheterotrophy.</title>
        <authorList>
            <person name="Li M.H."/>
            <person name="Liu K.W."/>
            <person name="Li Z."/>
            <person name="Lu H.C."/>
            <person name="Ye Q.L."/>
            <person name="Zhang D."/>
            <person name="Wang J.Y."/>
            <person name="Li Y.F."/>
            <person name="Zhong Z.M."/>
            <person name="Liu X."/>
            <person name="Yu X."/>
            <person name="Liu D.K."/>
            <person name="Tu X.D."/>
            <person name="Liu B."/>
            <person name="Hao Y."/>
            <person name="Liao X.Y."/>
            <person name="Jiang Y.T."/>
            <person name="Sun W.H."/>
            <person name="Chen J."/>
            <person name="Chen Y.Q."/>
            <person name="Ai Y."/>
            <person name="Zhai J.W."/>
            <person name="Wu S.S."/>
            <person name="Zhou Z."/>
            <person name="Hsiao Y.Y."/>
            <person name="Wu W.L."/>
            <person name="Chen Y.Y."/>
            <person name="Lin Y.F."/>
            <person name="Hsu J.L."/>
            <person name="Li C.Y."/>
            <person name="Wang Z.W."/>
            <person name="Zhao X."/>
            <person name="Zhong W.Y."/>
            <person name="Ma X.K."/>
            <person name="Ma L."/>
            <person name="Huang J."/>
            <person name="Chen G.Z."/>
            <person name="Huang M.Z."/>
            <person name="Huang L."/>
            <person name="Peng D.H."/>
            <person name="Luo Y.B."/>
            <person name="Zou S.Q."/>
            <person name="Chen S.P."/>
            <person name="Lan S."/>
            <person name="Tsai W.C."/>
            <person name="Van de Peer Y."/>
            <person name="Liu Z.J."/>
        </authorList>
    </citation>
    <scope>NUCLEOTIDE SEQUENCE [LARGE SCALE GENOMIC DNA]</scope>
    <source>
        <strain evidence="2">Lor287</strain>
    </source>
</reference>
<evidence type="ECO:0000313" key="3">
    <source>
        <dbReference type="Proteomes" id="UP001418222"/>
    </source>
</evidence>
<protein>
    <submittedName>
        <fullName evidence="2">UPF0481 protein</fullName>
    </submittedName>
</protein>
<accession>A0AAP0FZD8</accession>
<feature type="transmembrane region" description="Helical" evidence="1">
    <location>
        <begin position="452"/>
        <end position="476"/>
    </location>
</feature>
<name>A0AAP0FZD8_9ASPA</name>
<dbReference type="PANTHER" id="PTHR31170">
    <property type="entry name" value="BNAC04G53230D PROTEIN"/>
    <property type="match status" value="1"/>
</dbReference>
<dbReference type="Pfam" id="PF03140">
    <property type="entry name" value="DUF247"/>
    <property type="match status" value="1"/>
</dbReference>
<evidence type="ECO:0000313" key="2">
    <source>
        <dbReference type="EMBL" id="KAK8926670.1"/>
    </source>
</evidence>
<comment type="caution">
    <text evidence="2">The sequence shown here is derived from an EMBL/GenBank/DDBJ whole genome shotgun (WGS) entry which is preliminary data.</text>
</comment>
<keyword evidence="1" id="KW-0472">Membrane</keyword>
<organism evidence="2 3">
    <name type="scientific">Platanthera zijinensis</name>
    <dbReference type="NCBI Taxonomy" id="2320716"/>
    <lineage>
        <taxon>Eukaryota</taxon>
        <taxon>Viridiplantae</taxon>
        <taxon>Streptophyta</taxon>
        <taxon>Embryophyta</taxon>
        <taxon>Tracheophyta</taxon>
        <taxon>Spermatophyta</taxon>
        <taxon>Magnoliopsida</taxon>
        <taxon>Liliopsida</taxon>
        <taxon>Asparagales</taxon>
        <taxon>Orchidaceae</taxon>
        <taxon>Orchidoideae</taxon>
        <taxon>Orchideae</taxon>
        <taxon>Orchidinae</taxon>
        <taxon>Platanthera</taxon>
    </lineage>
</organism>
<proteinExistence type="predicted"/>
<dbReference type="AlphaFoldDB" id="A0AAP0FZD8"/>
<sequence>MASPENRGYHPDEWVVQIRQSLQEGIGHGADDGEEDCENIPVSIASIPKFLRSSDPEAYAPHVVAIGPYHHFLADLQDMAGFKLCAAKRIRKELRGVEFQRIVDEFVRAEEKIRSHYHRHINLNSDTLAWMMAVDACFLLQFLRVYACEKISHNSVLRDILMLENQIPLFLLRKILDFSLSSTEEADEHLSEMLKNFTVEISPFKLPEEHLQHCFNPQKSSHLVEILYSSLVPEAKQLPEIDEIEEENDENSLKDQAFSFKILSSLPGFLILRESFEYFSQSEIPVTDHSVKKPPFYVEEIAIPSATELVDAGIRFSPTNGLSAIMFDMKDGILQLPAIRIDANTEVILRNLVAYETVVVSGPPVIAGYSDFMNGIVDTEEDAKVLRRRGVILNRLKSDADVADLWNGMRRSCRLPKVQFFDRVIEDVNVYYNRSWSVKAKRLARRYVFGSWQLLVFVAAFLLLLLLSLQAFCLVFGCARRINVRREDIKG</sequence>
<keyword evidence="1" id="KW-0812">Transmembrane</keyword>
<dbReference type="EMBL" id="JBBWWQ010000016">
    <property type="protein sequence ID" value="KAK8926670.1"/>
    <property type="molecule type" value="Genomic_DNA"/>
</dbReference>
<evidence type="ECO:0000256" key="1">
    <source>
        <dbReference type="SAM" id="Phobius"/>
    </source>
</evidence>
<keyword evidence="1" id="KW-1133">Transmembrane helix</keyword>
<dbReference type="InterPro" id="IPR004158">
    <property type="entry name" value="DUF247_pln"/>
</dbReference>